<keyword evidence="3 6" id="KW-1133">Transmembrane helix</keyword>
<dbReference type="Gene3D" id="1.20.1720.10">
    <property type="entry name" value="Multidrug resistance protein D"/>
    <property type="match status" value="1"/>
</dbReference>
<feature type="transmembrane region" description="Helical" evidence="6">
    <location>
        <begin position="87"/>
        <end position="104"/>
    </location>
</feature>
<evidence type="ECO:0000256" key="2">
    <source>
        <dbReference type="ARBA" id="ARBA00022692"/>
    </source>
</evidence>
<feature type="compositionally biased region" description="Basic and acidic residues" evidence="5">
    <location>
        <begin position="513"/>
        <end position="526"/>
    </location>
</feature>
<dbReference type="PANTHER" id="PTHR23501">
    <property type="entry name" value="MAJOR FACILITATOR SUPERFAMILY"/>
    <property type="match status" value="1"/>
</dbReference>
<evidence type="ECO:0000313" key="9">
    <source>
        <dbReference type="Proteomes" id="UP001277761"/>
    </source>
</evidence>
<keyword evidence="4 6" id="KW-0472">Membrane</keyword>
<accession>A0ABU4VSU4</accession>
<comment type="subcellular location">
    <subcellularLocation>
        <location evidence="1">Cell membrane</location>
        <topology evidence="1">Multi-pass membrane protein</topology>
    </subcellularLocation>
</comment>
<dbReference type="PRINTS" id="PR01036">
    <property type="entry name" value="TCRTETB"/>
</dbReference>
<dbReference type="EMBL" id="JAXAVX010000023">
    <property type="protein sequence ID" value="MDX8153860.1"/>
    <property type="molecule type" value="Genomic_DNA"/>
</dbReference>
<dbReference type="InterPro" id="IPR020846">
    <property type="entry name" value="MFS_dom"/>
</dbReference>
<name>A0ABU4VSU4_9ACTN</name>
<dbReference type="Pfam" id="PF07690">
    <property type="entry name" value="MFS_1"/>
    <property type="match status" value="1"/>
</dbReference>
<feature type="transmembrane region" description="Helical" evidence="6">
    <location>
        <begin position="56"/>
        <end position="75"/>
    </location>
</feature>
<feature type="transmembrane region" description="Helical" evidence="6">
    <location>
        <begin position="343"/>
        <end position="361"/>
    </location>
</feature>
<feature type="transmembrane region" description="Helical" evidence="6">
    <location>
        <begin position="405"/>
        <end position="428"/>
    </location>
</feature>
<keyword evidence="2 6" id="KW-0812">Transmembrane</keyword>
<feature type="region of interest" description="Disordered" evidence="5">
    <location>
        <begin position="511"/>
        <end position="533"/>
    </location>
</feature>
<sequence length="533" mass="55112">MSHAPTSSSSAPMTHRQILQALSGLLMAMFVAILSSTVVSAALPRIISDLDGGQSAYTWVVTATLLTMTISTPIWGKFADLVDRKRLLQLGLVIYLTGSILAGFATSTGWLIACRALQGVGVGALTALVQVILADLVSPRERGRYMGYLGAVFGVGTVAGPVVGGLLTDHLGWRWCFFVGVPFALAALVVLQRTLHLPARRRDGVHLDLVGGTLLAGGVSAILIWVSLAGKQFAWGAWQTPVLVAGGLALVAAAVAVERRTREPLIPLDLFQHRTVALAVVASVAVGVAMFGTTVFLSQYMQLARGYSPTESGLLTIPMVIGLFAASTIAGRYISATGRYRRIMLAGGLALTGGLALMGLIDERTSLVEVAAFMLVVGAGIGMLQQNLVLAVQNVVPRSELGTGSALIAFFRSLGGAIGVSAMGAVLASKVTASVAAGLEAKGIRGGAGGDGAIPDLAALPAPVREVVEHAYGTGVAEIFLLAAPLGLIATLAVWFLREVPLGTKSGIELASEDARPAEPTTRPRELATAGAR</sequence>
<evidence type="ECO:0000256" key="6">
    <source>
        <dbReference type="SAM" id="Phobius"/>
    </source>
</evidence>
<feature type="transmembrane region" description="Helical" evidence="6">
    <location>
        <begin position="367"/>
        <end position="384"/>
    </location>
</feature>
<gene>
    <name evidence="8" type="ORF">SK069_19840</name>
</gene>
<evidence type="ECO:0000259" key="7">
    <source>
        <dbReference type="PROSITE" id="PS50850"/>
    </source>
</evidence>
<evidence type="ECO:0000313" key="8">
    <source>
        <dbReference type="EMBL" id="MDX8153860.1"/>
    </source>
</evidence>
<feature type="domain" description="Major facilitator superfamily (MFS) profile" evidence="7">
    <location>
        <begin position="21"/>
        <end position="502"/>
    </location>
</feature>
<feature type="transmembrane region" description="Helical" evidence="6">
    <location>
        <begin position="21"/>
        <end position="44"/>
    </location>
</feature>
<evidence type="ECO:0000256" key="5">
    <source>
        <dbReference type="SAM" id="MobiDB-lite"/>
    </source>
</evidence>
<feature type="transmembrane region" description="Helical" evidence="6">
    <location>
        <begin position="172"/>
        <end position="192"/>
    </location>
</feature>
<feature type="transmembrane region" description="Helical" evidence="6">
    <location>
        <begin position="110"/>
        <end position="133"/>
    </location>
</feature>
<dbReference type="SUPFAM" id="SSF103473">
    <property type="entry name" value="MFS general substrate transporter"/>
    <property type="match status" value="1"/>
</dbReference>
<organism evidence="8 9">
    <name type="scientific">Patulibacter brassicae</name>
    <dbReference type="NCBI Taxonomy" id="1705717"/>
    <lineage>
        <taxon>Bacteria</taxon>
        <taxon>Bacillati</taxon>
        <taxon>Actinomycetota</taxon>
        <taxon>Thermoleophilia</taxon>
        <taxon>Solirubrobacterales</taxon>
        <taxon>Patulibacteraceae</taxon>
        <taxon>Patulibacter</taxon>
    </lineage>
</organism>
<proteinExistence type="predicted"/>
<dbReference type="Gene3D" id="1.20.1250.20">
    <property type="entry name" value="MFS general substrate transporter like domains"/>
    <property type="match status" value="1"/>
</dbReference>
<dbReference type="Proteomes" id="UP001277761">
    <property type="component" value="Unassembled WGS sequence"/>
</dbReference>
<comment type="caution">
    <text evidence="8">The sequence shown here is derived from an EMBL/GenBank/DDBJ whole genome shotgun (WGS) entry which is preliminary data.</text>
</comment>
<evidence type="ECO:0000256" key="4">
    <source>
        <dbReference type="ARBA" id="ARBA00023136"/>
    </source>
</evidence>
<reference evidence="8 9" key="1">
    <citation type="submission" date="2023-11" db="EMBL/GenBank/DDBJ databases">
        <authorList>
            <person name="Xu M."/>
            <person name="Jiang T."/>
        </authorList>
    </citation>
    <scope>NUCLEOTIDE SEQUENCE [LARGE SCALE GENOMIC DNA]</scope>
    <source>
        <strain evidence="8 9">SD</strain>
    </source>
</reference>
<feature type="transmembrane region" description="Helical" evidence="6">
    <location>
        <begin position="204"/>
        <end position="226"/>
    </location>
</feature>
<feature type="transmembrane region" description="Helical" evidence="6">
    <location>
        <begin position="479"/>
        <end position="497"/>
    </location>
</feature>
<dbReference type="CDD" id="cd17502">
    <property type="entry name" value="MFS_Azr1_MDR_like"/>
    <property type="match status" value="1"/>
</dbReference>
<dbReference type="InterPro" id="IPR011701">
    <property type="entry name" value="MFS"/>
</dbReference>
<feature type="transmembrane region" description="Helical" evidence="6">
    <location>
        <begin position="278"/>
        <end position="301"/>
    </location>
</feature>
<keyword evidence="9" id="KW-1185">Reference proteome</keyword>
<dbReference type="PANTHER" id="PTHR23501:SF197">
    <property type="entry name" value="COMD"/>
    <property type="match status" value="1"/>
</dbReference>
<dbReference type="PROSITE" id="PS50850">
    <property type="entry name" value="MFS"/>
    <property type="match status" value="1"/>
</dbReference>
<feature type="transmembrane region" description="Helical" evidence="6">
    <location>
        <begin position="313"/>
        <end position="331"/>
    </location>
</feature>
<dbReference type="InterPro" id="IPR036259">
    <property type="entry name" value="MFS_trans_sf"/>
</dbReference>
<protein>
    <submittedName>
        <fullName evidence="8">MDR family MFS transporter</fullName>
    </submittedName>
</protein>
<evidence type="ECO:0000256" key="1">
    <source>
        <dbReference type="ARBA" id="ARBA00004651"/>
    </source>
</evidence>
<feature type="transmembrane region" description="Helical" evidence="6">
    <location>
        <begin position="145"/>
        <end position="166"/>
    </location>
</feature>
<feature type="transmembrane region" description="Helical" evidence="6">
    <location>
        <begin position="238"/>
        <end position="257"/>
    </location>
</feature>
<evidence type="ECO:0000256" key="3">
    <source>
        <dbReference type="ARBA" id="ARBA00022989"/>
    </source>
</evidence>